<feature type="region of interest" description="Disordered" evidence="2">
    <location>
        <begin position="1"/>
        <end position="120"/>
    </location>
</feature>
<dbReference type="GO" id="GO:0008017">
    <property type="term" value="F:microtubule binding"/>
    <property type="evidence" value="ECO:0007669"/>
    <property type="project" value="TreeGrafter"/>
</dbReference>
<dbReference type="EMBL" id="JAUHHV010000001">
    <property type="protein sequence ID" value="KAK1437950.1"/>
    <property type="molecule type" value="Genomic_DNA"/>
</dbReference>
<feature type="region of interest" description="Disordered" evidence="2">
    <location>
        <begin position="242"/>
        <end position="280"/>
    </location>
</feature>
<accession>A0AAD8LI79</accession>
<dbReference type="AlphaFoldDB" id="A0AAD8LI79"/>
<dbReference type="GO" id="GO:0051225">
    <property type="term" value="P:spindle assembly"/>
    <property type="evidence" value="ECO:0007669"/>
    <property type="project" value="TreeGrafter"/>
</dbReference>
<feature type="compositionally biased region" description="Polar residues" evidence="2">
    <location>
        <begin position="55"/>
        <end position="73"/>
    </location>
</feature>
<comment type="similarity">
    <text evidence="1">Belongs to the QWRF family.</text>
</comment>
<reference evidence="3" key="1">
    <citation type="journal article" date="2023" name="bioRxiv">
        <title>Improved chromosome-level genome assembly for marigold (Tagetes erecta).</title>
        <authorList>
            <person name="Jiang F."/>
            <person name="Yuan L."/>
            <person name="Wang S."/>
            <person name="Wang H."/>
            <person name="Xu D."/>
            <person name="Wang A."/>
            <person name="Fan W."/>
        </authorList>
    </citation>
    <scope>NUCLEOTIDE SEQUENCE</scope>
    <source>
        <strain evidence="3">WSJ</strain>
        <tissue evidence="3">Leaf</tissue>
    </source>
</reference>
<dbReference type="PANTHER" id="PTHR31807:SF31">
    <property type="entry name" value="QWRF MOTIF PROTEIN (DUF566)-RELATED"/>
    <property type="match status" value="1"/>
</dbReference>
<sequence>MISDQSRRKSREVSSRYLSPTITPPSPSPPLSPNQKPKPKQKHKHTGFIRGVLWPSSTSKSSIDDNQPITGVTSLADHLGYEKRKPGVKRSENSPVLNKQKSYSENSNIRNKTKEPIFGGRSSRFTGKFIFPGRPSISSSSDHVFDSNNQVILPGRLSVDENALRRSSYNQTRSDSFSDTSESSDLNSPFNRNSPASYMAATLSSKRSGVNVQSKYVNSLTPPLHDSPKNSMIKNIRNIKRANSLSSSSSPSEWESSSPSRLGSSSFSSSKPPNLSSGKKNLLHMGLDLIKGKKGGGSKLSSSASSDTSSNIENVHQLRLLQNSWMQWRYVNARAEHVQENVAAQSENMLLCGYEGVVKLRQSVVQKRLQLQKEKLEMKLNLILRSQTKLLEAWGDIERRHILDLSVMKDYLHAVVCMIPLTEGAKVDLESATTAFQQASHLAATIKSMLSSVSPTDDETMVTLSELAEVVTQEKLLLEECFEHLNIISTLEVQESDLRCTIVAMDSSDNQ</sequence>
<proteinExistence type="inferred from homology"/>
<evidence type="ECO:0000313" key="4">
    <source>
        <dbReference type="Proteomes" id="UP001229421"/>
    </source>
</evidence>
<organism evidence="3 4">
    <name type="scientific">Tagetes erecta</name>
    <name type="common">African marigold</name>
    <dbReference type="NCBI Taxonomy" id="13708"/>
    <lineage>
        <taxon>Eukaryota</taxon>
        <taxon>Viridiplantae</taxon>
        <taxon>Streptophyta</taxon>
        <taxon>Embryophyta</taxon>
        <taxon>Tracheophyta</taxon>
        <taxon>Spermatophyta</taxon>
        <taxon>Magnoliopsida</taxon>
        <taxon>eudicotyledons</taxon>
        <taxon>Gunneridae</taxon>
        <taxon>Pentapetalae</taxon>
        <taxon>asterids</taxon>
        <taxon>campanulids</taxon>
        <taxon>Asterales</taxon>
        <taxon>Asteraceae</taxon>
        <taxon>Asteroideae</taxon>
        <taxon>Heliantheae alliance</taxon>
        <taxon>Tageteae</taxon>
        <taxon>Tagetes</taxon>
    </lineage>
</organism>
<dbReference type="GO" id="GO:0005737">
    <property type="term" value="C:cytoplasm"/>
    <property type="evidence" value="ECO:0007669"/>
    <property type="project" value="TreeGrafter"/>
</dbReference>
<dbReference type="GO" id="GO:0005880">
    <property type="term" value="C:nuclear microtubule"/>
    <property type="evidence" value="ECO:0007669"/>
    <property type="project" value="TreeGrafter"/>
</dbReference>
<evidence type="ECO:0000256" key="2">
    <source>
        <dbReference type="SAM" id="MobiDB-lite"/>
    </source>
</evidence>
<evidence type="ECO:0008006" key="5">
    <source>
        <dbReference type="Google" id="ProtNLM"/>
    </source>
</evidence>
<dbReference type="Proteomes" id="UP001229421">
    <property type="component" value="Unassembled WGS sequence"/>
</dbReference>
<feature type="compositionally biased region" description="Basic residues" evidence="2">
    <location>
        <begin position="37"/>
        <end position="47"/>
    </location>
</feature>
<feature type="compositionally biased region" description="Pro residues" evidence="2">
    <location>
        <begin position="22"/>
        <end position="32"/>
    </location>
</feature>
<feature type="compositionally biased region" description="Polar residues" evidence="2">
    <location>
        <begin position="93"/>
        <end position="110"/>
    </location>
</feature>
<comment type="caution">
    <text evidence="3">The sequence shown here is derived from an EMBL/GenBank/DDBJ whole genome shotgun (WGS) entry which is preliminary data.</text>
</comment>
<feature type="compositionally biased region" description="Basic and acidic residues" evidence="2">
    <location>
        <begin position="79"/>
        <end position="92"/>
    </location>
</feature>
<evidence type="ECO:0000256" key="1">
    <source>
        <dbReference type="ARBA" id="ARBA00010016"/>
    </source>
</evidence>
<gene>
    <name evidence="3" type="ORF">QVD17_03750</name>
</gene>
<dbReference type="InterPro" id="IPR007573">
    <property type="entry name" value="QWRF"/>
</dbReference>
<name>A0AAD8LI79_TARER</name>
<feature type="compositionally biased region" description="Basic and acidic residues" evidence="2">
    <location>
        <begin position="1"/>
        <end position="14"/>
    </location>
</feature>
<feature type="compositionally biased region" description="Low complexity" evidence="2">
    <location>
        <begin position="174"/>
        <end position="188"/>
    </location>
</feature>
<keyword evidence="4" id="KW-1185">Reference proteome</keyword>
<dbReference type="Pfam" id="PF04484">
    <property type="entry name" value="QWRF"/>
    <property type="match status" value="1"/>
</dbReference>
<protein>
    <recommendedName>
        <fullName evidence="5">QWRF motif-containing protein 3</fullName>
    </recommendedName>
</protein>
<feature type="region of interest" description="Disordered" evidence="2">
    <location>
        <begin position="163"/>
        <end position="193"/>
    </location>
</feature>
<dbReference type="PANTHER" id="PTHR31807">
    <property type="entry name" value="AUGMIN FAMILY MEMBER"/>
    <property type="match status" value="1"/>
</dbReference>
<feature type="compositionally biased region" description="Low complexity" evidence="2">
    <location>
        <begin position="244"/>
        <end position="277"/>
    </location>
</feature>
<evidence type="ECO:0000313" key="3">
    <source>
        <dbReference type="EMBL" id="KAK1437950.1"/>
    </source>
</evidence>